<dbReference type="EMBL" id="FP476056">
    <property type="protein sequence ID" value="CAZ97413.1"/>
    <property type="molecule type" value="Genomic_DNA"/>
</dbReference>
<name>G0L7G7_ZOBGA</name>
<feature type="transmembrane region" description="Helical" evidence="1">
    <location>
        <begin position="29"/>
        <end position="54"/>
    </location>
</feature>
<evidence type="ECO:0000313" key="3">
    <source>
        <dbReference type="Proteomes" id="UP000008898"/>
    </source>
</evidence>
<feature type="transmembrane region" description="Helical" evidence="1">
    <location>
        <begin position="104"/>
        <end position="121"/>
    </location>
</feature>
<sequence>MKNLIELKNIWLLVKTGFVNKEERSGKELVFFLLKMLLILLIFKISTFGVAYFLESFNIFKIPANLNRLKFENSSDFEILFMIAVYAPIVEELTYRLPLKFSKWNLIISLMGLNLAILRIFGEIEYLYCFLSSVGVGILLYFFLRPKKIEILREFWTKNKLGIFYFFLLIFSFLHLINYEITTEVLLFSPIIILPRILGALVYSYIRLSSGILLAICFHAFNNGIFKIATIITNYTNGLFS</sequence>
<protein>
    <submittedName>
        <fullName evidence="2">Hypothetical membrane protein</fullName>
    </submittedName>
</protein>
<accession>G0L7G7</accession>
<feature type="transmembrane region" description="Helical" evidence="1">
    <location>
        <begin position="127"/>
        <end position="144"/>
    </location>
</feature>
<dbReference type="Proteomes" id="UP000008898">
    <property type="component" value="Chromosome"/>
</dbReference>
<feature type="transmembrane region" description="Helical" evidence="1">
    <location>
        <begin position="187"/>
        <end position="206"/>
    </location>
</feature>
<gene>
    <name evidence="2" type="ordered locus">zobellia_3275</name>
</gene>
<dbReference type="OrthoDB" id="1452000at2"/>
<evidence type="ECO:0000313" key="2">
    <source>
        <dbReference type="EMBL" id="CAZ97413.1"/>
    </source>
</evidence>
<feature type="transmembrane region" description="Helical" evidence="1">
    <location>
        <begin position="164"/>
        <end position="181"/>
    </location>
</feature>
<evidence type="ECO:0000256" key="1">
    <source>
        <dbReference type="SAM" id="Phobius"/>
    </source>
</evidence>
<dbReference type="AlphaFoldDB" id="G0L7G7"/>
<keyword evidence="3" id="KW-1185">Reference proteome</keyword>
<dbReference type="STRING" id="63186.ZOBELLIA_3275"/>
<reference evidence="3" key="1">
    <citation type="submission" date="2009-07" db="EMBL/GenBank/DDBJ databases">
        <title>Complete genome sequence of Zobellia galactanivorans Dsij.</title>
        <authorList>
            <consortium name="Genoscope - CEA"/>
        </authorList>
    </citation>
    <scope>NUCLEOTIDE SEQUENCE [LARGE SCALE GENOMIC DNA]</scope>
    <source>
        <strain evidence="3">DSM 12802 / CCUG 47099 / CIP 106680 / NCIMB 13871 / Dsij</strain>
    </source>
</reference>
<feature type="transmembrane region" description="Helical" evidence="1">
    <location>
        <begin position="213"/>
        <end position="235"/>
    </location>
</feature>
<keyword evidence="1" id="KW-0812">Transmembrane</keyword>
<feature type="transmembrane region" description="Helical" evidence="1">
    <location>
        <begin position="79"/>
        <end position="97"/>
    </location>
</feature>
<dbReference type="KEGG" id="zga:ZOBELLIA_3275"/>
<dbReference type="PATRIC" id="fig|63186.3.peg.3201"/>
<proteinExistence type="predicted"/>
<keyword evidence="1" id="KW-0472">Membrane</keyword>
<keyword evidence="1" id="KW-1133">Transmembrane helix</keyword>
<organism evidence="2 3">
    <name type="scientific">Zobellia galactanivorans (strain DSM 12802 / CCUG 47099 / CIP 106680 / NCIMB 13871 / Dsij)</name>
    <dbReference type="NCBI Taxonomy" id="63186"/>
    <lineage>
        <taxon>Bacteria</taxon>
        <taxon>Pseudomonadati</taxon>
        <taxon>Bacteroidota</taxon>
        <taxon>Flavobacteriia</taxon>
        <taxon>Flavobacteriales</taxon>
        <taxon>Flavobacteriaceae</taxon>
        <taxon>Zobellia</taxon>
    </lineage>
</organism>
<dbReference type="HOGENOM" id="CLU_1151446_0_0_10"/>
<reference evidence="2 3" key="2">
    <citation type="journal article" date="2012" name="Environ. Microbiol.">
        <title>Characterization of the first alginolytic operons in a marine bacterium: from their emergence in marine Flavobacteriia to their independent transfers to marine Proteobacteria and human gut Bacteroides.</title>
        <authorList>
            <person name="Thomas F."/>
            <person name="Barbeyron T."/>
            <person name="Tonon T."/>
            <person name="Genicot S."/>
            <person name="Czjzek M."/>
            <person name="Michel G."/>
        </authorList>
    </citation>
    <scope>NUCLEOTIDE SEQUENCE [LARGE SCALE GENOMIC DNA]</scope>
    <source>
        <strain evidence="3">DSM 12802 / CCUG 47099 / CIP 106680 / NCIMB 13871 / Dsij</strain>
    </source>
</reference>